<dbReference type="InterPro" id="IPR009003">
    <property type="entry name" value="Peptidase_S1_PA"/>
</dbReference>
<dbReference type="Proteomes" id="UP000053660">
    <property type="component" value="Unassembled WGS sequence"/>
</dbReference>
<proteinExistence type="predicted"/>
<sequence>MHCEKRKDIAIIEFDSDISETTLQGDKLAKGIQVITLRFEYLVKNEGDLATRNATAGSAPGDSGGPLFQFNENGRAVLLGPCSRKVYYYAENVTRDFFSDIREETKWICDKTGVCPDSKKLSAKELQKCRM</sequence>
<dbReference type="AlphaFoldDB" id="A0A0B1TEX2"/>
<gene>
    <name evidence="1" type="ORF">OESDEN_03961</name>
</gene>
<dbReference type="InterPro" id="IPR043504">
    <property type="entry name" value="Peptidase_S1_PA_chymotrypsin"/>
</dbReference>
<evidence type="ECO:0000313" key="1">
    <source>
        <dbReference type="EMBL" id="KHJ96088.1"/>
    </source>
</evidence>
<protein>
    <recommendedName>
        <fullName evidence="3">Peptidase S1 domain-containing protein</fullName>
    </recommendedName>
</protein>
<accession>A0A0B1TEX2</accession>
<dbReference type="Gene3D" id="2.40.10.10">
    <property type="entry name" value="Trypsin-like serine proteases"/>
    <property type="match status" value="1"/>
</dbReference>
<evidence type="ECO:0008006" key="3">
    <source>
        <dbReference type="Google" id="ProtNLM"/>
    </source>
</evidence>
<keyword evidence="2" id="KW-1185">Reference proteome</keyword>
<dbReference type="EMBL" id="KN549767">
    <property type="protein sequence ID" value="KHJ96088.1"/>
    <property type="molecule type" value="Genomic_DNA"/>
</dbReference>
<dbReference type="OrthoDB" id="5877327at2759"/>
<name>A0A0B1TEX2_OESDE</name>
<reference evidence="1 2" key="1">
    <citation type="submission" date="2014-03" db="EMBL/GenBank/DDBJ databases">
        <title>Draft genome of the hookworm Oesophagostomum dentatum.</title>
        <authorList>
            <person name="Mitreva M."/>
        </authorList>
    </citation>
    <scope>NUCLEOTIDE SEQUENCE [LARGE SCALE GENOMIC DNA]</scope>
    <source>
        <strain evidence="1 2">OD-Hann</strain>
    </source>
</reference>
<organism evidence="1 2">
    <name type="scientific">Oesophagostomum dentatum</name>
    <name type="common">Nodular worm</name>
    <dbReference type="NCBI Taxonomy" id="61180"/>
    <lineage>
        <taxon>Eukaryota</taxon>
        <taxon>Metazoa</taxon>
        <taxon>Ecdysozoa</taxon>
        <taxon>Nematoda</taxon>
        <taxon>Chromadorea</taxon>
        <taxon>Rhabditida</taxon>
        <taxon>Rhabditina</taxon>
        <taxon>Rhabditomorpha</taxon>
        <taxon>Strongyloidea</taxon>
        <taxon>Strongylidae</taxon>
        <taxon>Oesophagostomum</taxon>
    </lineage>
</organism>
<evidence type="ECO:0000313" key="2">
    <source>
        <dbReference type="Proteomes" id="UP000053660"/>
    </source>
</evidence>
<dbReference type="SUPFAM" id="SSF50494">
    <property type="entry name" value="Trypsin-like serine proteases"/>
    <property type="match status" value="1"/>
</dbReference>